<evidence type="ECO:0000259" key="13">
    <source>
        <dbReference type="PROSITE" id="PS51657"/>
    </source>
</evidence>
<dbReference type="GO" id="GO:0006351">
    <property type="term" value="P:DNA-templated transcription"/>
    <property type="evidence" value="ECO:0007669"/>
    <property type="project" value="InterPro"/>
</dbReference>
<keyword evidence="8" id="KW-0067">ATP-binding</keyword>
<dbReference type="GO" id="GO:0044167">
    <property type="term" value="C:host cell endoplasmic reticulum membrane"/>
    <property type="evidence" value="ECO:0007669"/>
    <property type="project" value="UniProtKB-SubCell"/>
</dbReference>
<evidence type="ECO:0000256" key="3">
    <source>
        <dbReference type="ARBA" id="ARBA00012494"/>
    </source>
</evidence>
<feature type="compositionally biased region" description="Basic and acidic residues" evidence="11">
    <location>
        <begin position="1892"/>
        <end position="1906"/>
    </location>
</feature>
<evidence type="ECO:0000256" key="7">
    <source>
        <dbReference type="ARBA" id="ARBA00022801"/>
    </source>
</evidence>
<dbReference type="GO" id="GO:0039694">
    <property type="term" value="P:viral RNA genome replication"/>
    <property type="evidence" value="ECO:0007669"/>
    <property type="project" value="InterPro"/>
</dbReference>
<dbReference type="GO" id="GO:0005524">
    <property type="term" value="F:ATP binding"/>
    <property type="evidence" value="ECO:0007669"/>
    <property type="project" value="UniProtKB-KW"/>
</dbReference>
<dbReference type="PROSITE" id="PS50507">
    <property type="entry name" value="RDRP_SSRNA_POS"/>
    <property type="match status" value="1"/>
</dbReference>
<feature type="compositionally biased region" description="Acidic residues" evidence="11">
    <location>
        <begin position="1159"/>
        <end position="1170"/>
    </location>
</feature>
<comment type="similarity">
    <text evidence="2">Belongs to the bromoviridae replication protein 1a family.</text>
</comment>
<dbReference type="GO" id="GO:0008174">
    <property type="term" value="F:mRNA methyltransferase activity"/>
    <property type="evidence" value="ECO:0007669"/>
    <property type="project" value="UniProtKB-UniRule"/>
</dbReference>
<keyword evidence="5" id="KW-0808">Transferase</keyword>
<keyword evidence="6" id="KW-0547">Nucleotide-binding</keyword>
<evidence type="ECO:0000256" key="5">
    <source>
        <dbReference type="ARBA" id="ARBA00022679"/>
    </source>
</evidence>
<dbReference type="InterPro" id="IPR027351">
    <property type="entry name" value="(+)RNA_virus_helicase_core_dom"/>
</dbReference>
<evidence type="ECO:0000256" key="4">
    <source>
        <dbReference type="ARBA" id="ARBA00020856"/>
    </source>
</evidence>
<evidence type="ECO:0000256" key="9">
    <source>
        <dbReference type="ARBA" id="ARBA00023184"/>
    </source>
</evidence>
<organism evidence="15">
    <name type="scientific">Bemisia tabaci bromo-like virus 1</name>
    <dbReference type="NCBI Taxonomy" id="2840001"/>
    <lineage>
        <taxon>Viruses</taxon>
        <taxon>Riboviria</taxon>
        <taxon>Orthornavirae</taxon>
        <taxon>Kitrinoviricota</taxon>
        <taxon>Alsuviricetes</taxon>
        <taxon>Martellivirales</taxon>
        <taxon>Bromoviridae</taxon>
    </lineage>
</organism>
<feature type="domain" description="(+)RNA virus helicase C-terminal" evidence="13">
    <location>
        <begin position="654"/>
        <end position="951"/>
    </location>
</feature>
<proteinExistence type="inferred from homology"/>
<dbReference type="PROSITE" id="PS51743">
    <property type="entry name" value="ALPHAVIRUS_MT"/>
    <property type="match status" value="1"/>
</dbReference>
<evidence type="ECO:0000256" key="11">
    <source>
        <dbReference type="SAM" id="MobiDB-lite"/>
    </source>
</evidence>
<feature type="region of interest" description="Disordered" evidence="11">
    <location>
        <begin position="941"/>
        <end position="993"/>
    </location>
</feature>
<reference evidence="15" key="2">
    <citation type="journal article" date="2021" name="NPJ Biofilms Microbiomes">
        <title>Diversity and infectivity of the RNA virome among different cryptic species of an agriculturally important insect vector: whitefly Bemisia tabaci.</title>
        <authorList>
            <person name="Huang H.J."/>
            <person name="Ye Z.X."/>
            <person name="Wang X."/>
            <person name="Yan X.T."/>
            <person name="Zhang Y."/>
            <person name="He Y.J."/>
            <person name="Qi Y.H."/>
            <person name="Zhang X.D."/>
            <person name="Zhuo J.C."/>
            <person name="Lu G."/>
            <person name="Lu J.B."/>
            <person name="Mao Q.Z."/>
            <person name="Sun Z.T."/>
            <person name="Yan F."/>
            <person name="Chen J.P."/>
            <person name="Zhang C.X."/>
            <person name="Li J.M."/>
        </authorList>
    </citation>
    <scope>NUCLEOTIDE SEQUENCE</scope>
    <source>
        <strain evidence="15">FY-Q</strain>
    </source>
</reference>
<protein>
    <recommendedName>
        <fullName evidence="4">Replication protein 1a</fullName>
        <ecNumber evidence="3">2.7.7.48</ecNumber>
    </recommendedName>
</protein>
<dbReference type="EMBL" id="MW256700">
    <property type="protein sequence ID" value="QWC36507.1"/>
    <property type="molecule type" value="Genomic_RNA"/>
</dbReference>
<keyword evidence="9" id="KW-1038">Host endoplasmic reticulum</keyword>
<feature type="region of interest" description="Disordered" evidence="11">
    <location>
        <begin position="1213"/>
        <end position="1232"/>
    </location>
</feature>
<feature type="region of interest" description="Disordered" evidence="11">
    <location>
        <begin position="1879"/>
        <end position="1906"/>
    </location>
</feature>
<dbReference type="GO" id="GO:0016787">
    <property type="term" value="F:hydrolase activity"/>
    <property type="evidence" value="ECO:0007669"/>
    <property type="project" value="UniProtKB-KW"/>
</dbReference>
<feature type="domain" description="Alphavirus-like MT" evidence="14">
    <location>
        <begin position="35"/>
        <end position="231"/>
    </location>
</feature>
<dbReference type="GO" id="GO:0016556">
    <property type="term" value="P:mRNA modification"/>
    <property type="evidence" value="ECO:0007669"/>
    <property type="project" value="InterPro"/>
</dbReference>
<dbReference type="EC" id="2.7.7.48" evidence="3"/>
<accession>A0A8E8FTP3</accession>
<evidence type="ECO:0000256" key="6">
    <source>
        <dbReference type="ARBA" id="ARBA00022741"/>
    </source>
</evidence>
<dbReference type="InterPro" id="IPR007094">
    <property type="entry name" value="RNA-dir_pol_PSvirus"/>
</dbReference>
<sequence length="1906" mass="211343">MSTTQKKKPFVSIRQNLIPEQQDLIMNAFPEVTVHFNPSSQEAHSLAAAFRALETDILMTRVGRHNSVIDIGGNWLSHVLRGHVNVHSCCPELSLRDSARDLSRFLGLFQSLGREIRPHVAPAIEKFCERPNEIVCNLKAEDCFHPATYGLAIQSVYDIGLANLGKAMASHGLSELYGTFIFTPAVLQQTSGLIEALGVVFSRTEDSISFSFVGDPSQGYTHSWSDYRALVTSSHVSHNGRKYFYELMENRNGIQFFKLSAPANVSGRVNFTFHRQWSMKFFDHLAIRVFDFSPGPASINDLSLSTVIVPSKFFSDLMAYSYGLSEEKLTRDNVYAYCRSRNVRLVINGVNMTLPEPIDWHDLARLSTVVYLHTVAVRFSQNQVIDRVRANQRALRTRSLLLAHPDDPDLLSAATALAVDPSAPSTPFPWFHALLNFLTRRKTLSAEQLAARLPVAEDLLLTFSALPIQQTFSEWFIESHNFAPPALTVPSPEDAQAGSNASAALLSTSSPNPDPARPSESLLSSPSEGLSTVPTSSGDTSLHRLSDLASYYAAELSQVTGEASFWYNGSIPSLRPDTFNLQTKYLLSSHSVRVFSRTASGDYITSPSNSPRYDYLFDGDQLVAPSYNLVLDDFSRCSVPATKKKFLIGLPSLILFQSQKKLSVLESTDLTACSSSYTLVEGVPGCGKTTELISRSTPRDLILTVTRSTAEEIRSRLPSDKHSTEVRTIDSYILNSQKKYDIVWLDEALMLHPGEIDFVAVLSRASTIFLYGDSHQLGFIPRVSGYHLSYNITTSVSSIELRSLSYRCPLDVATLFSPVYSTSFFSTSTVLNSIRVLNVANLSAVPALPDVKYLVFTQEEKQTLAPKYPNVNTVHEVQGQTFSKVFLVRVRATRLALYDSAPHHLVALTRHKLSFVYYTTVPDDSLSKVLKNVTADLSLRADPASAPQHSKTVSLDTYLGLPPAPTHDPSPRTVSCSPSRTSASSSLHGSQSTVSSADLLARFNALTDDPNLSEPSQASQTAEEPSREPPLPPTASSNSSVDSPSCKVAPHDVTDIRSKASRLADAMYARRTRYAYPTSTPPRSSRDAIASSVTLPIKPFVPLPDTAFNSDSSSDSICDDITVPTLHPAITFSTRIISTLSRPYPSRKSITRILRPDVSDDSSDSDDDEFPPSSQMNPASSPARNESLVTLATGLREITAGFLPSSFVHSIPPNAAAPHHPNDQPSLVPNPSEQRVYLPVSTSRRFLVSSGLSQLISNVALCYSSSPSFVVAAFILAFLTERLTALPISRFPSMRTPRRTTPIPGIHTPIFTLPSTTSFNFATQVVRRFQSPVPTPARSRVADLATSILGSDYPTDRSLHSVIWKPVAEVHPEFSNLEYSVVTPHSTDVLCSLQTAADLIFPGASTLMNLSDEYDLEHSDLNLSVHDISIDLSKSFNSVPRDIISKALYLPVLRTAQPLDRPRTQRQALVGLVKRNMNAPELSLPSDYTKTSARVISKFLSTFCVPGAASMLKEYQSQPINLTRDMVIEWAATFSDQQLRAHRDNIDTSTLSAIASYSLMIKKEPKNKLEPMGYMEYLPLHNIVYHAREVNAIYSSVFRLLFERFQTLLRPDVYCHLRKSIASLDAHLNAHLHPRYNYDHAEVDFSKFDKSQTLFCHLVEMEFFSMLGLDSTLLDLWRAGHQTTSAMSFLNGIKAYFLFQRKTGDSTTCFGNTLISMMSLSWVFPEFNFSAAYFVGDDSIFFLPAGAAKKLNATSLIRDLGYVFNLEAKLILQDHAYFCSSFLIRTSTRYVCVPDPVKRLERLGRPVPISDSTLRERFASLADLCKPLNDYSVFAPLSESVARRYNLNFDLEFLFLALHRVSTHYKDFKTLFVANPDNALPTTDSRQSSDFSLDKDSDSDQDDRRL</sequence>
<evidence type="ECO:0000256" key="10">
    <source>
        <dbReference type="ARBA" id="ARBA00047984"/>
    </source>
</evidence>
<evidence type="ECO:0000259" key="14">
    <source>
        <dbReference type="PROSITE" id="PS51743"/>
    </source>
</evidence>
<feature type="region of interest" description="Disordered" evidence="11">
    <location>
        <begin position="487"/>
        <end position="539"/>
    </location>
</feature>
<name>A0A8E8FTP3_9BROM</name>
<dbReference type="InterPro" id="IPR001788">
    <property type="entry name" value="RNA-dep_RNA_pol_alsuvir"/>
</dbReference>
<feature type="compositionally biased region" description="Low complexity" evidence="11">
    <location>
        <begin position="495"/>
        <end position="510"/>
    </location>
</feature>
<feature type="region of interest" description="Disordered" evidence="11">
    <location>
        <begin position="1151"/>
        <end position="1184"/>
    </location>
</feature>
<dbReference type="GO" id="GO:0003723">
    <property type="term" value="F:RNA binding"/>
    <property type="evidence" value="ECO:0007669"/>
    <property type="project" value="InterPro"/>
</dbReference>
<feature type="compositionally biased region" description="Polar residues" evidence="11">
    <location>
        <begin position="1013"/>
        <end position="1023"/>
    </location>
</feature>
<feature type="compositionally biased region" description="Polar residues" evidence="11">
    <location>
        <begin position="1034"/>
        <end position="1043"/>
    </location>
</feature>
<dbReference type="GO" id="GO:0006396">
    <property type="term" value="P:RNA processing"/>
    <property type="evidence" value="ECO:0007669"/>
    <property type="project" value="InterPro"/>
</dbReference>
<dbReference type="Pfam" id="PF00978">
    <property type="entry name" value="RdRP_2"/>
    <property type="match status" value="1"/>
</dbReference>
<feature type="domain" description="RdRp catalytic" evidence="12">
    <location>
        <begin position="1638"/>
        <end position="1751"/>
    </location>
</feature>
<dbReference type="PROSITE" id="PS51657">
    <property type="entry name" value="PSRV_HELICASE"/>
    <property type="match status" value="1"/>
</dbReference>
<dbReference type="GO" id="GO:0003724">
    <property type="term" value="F:RNA helicase activity"/>
    <property type="evidence" value="ECO:0007669"/>
    <property type="project" value="UniProtKB-EC"/>
</dbReference>
<feature type="compositionally biased region" description="Low complexity" evidence="11">
    <location>
        <begin position="518"/>
        <end position="531"/>
    </location>
</feature>
<evidence type="ECO:0000313" key="15">
    <source>
        <dbReference type="EMBL" id="QWC36507.1"/>
    </source>
</evidence>
<comment type="subcellular location">
    <subcellularLocation>
        <location evidence="1">Host endoplasmic reticulum membrane</location>
        <topology evidence="1">Peripheral membrane protein</topology>
    </subcellularLocation>
</comment>
<feature type="compositionally biased region" description="Polar residues" evidence="11">
    <location>
        <begin position="1175"/>
        <end position="1184"/>
    </location>
</feature>
<dbReference type="InterPro" id="IPR002588">
    <property type="entry name" value="Alphavirus-like_MT_dom"/>
</dbReference>
<dbReference type="Pfam" id="PF01660">
    <property type="entry name" value="Vmethyltransf"/>
    <property type="match status" value="1"/>
</dbReference>
<dbReference type="Pfam" id="PF01443">
    <property type="entry name" value="Viral_helicase1"/>
    <property type="match status" value="1"/>
</dbReference>
<evidence type="ECO:0000256" key="8">
    <source>
        <dbReference type="ARBA" id="ARBA00022840"/>
    </source>
</evidence>
<feature type="compositionally biased region" description="Polar residues" evidence="11">
    <location>
        <begin position="1223"/>
        <end position="1232"/>
    </location>
</feature>
<feature type="region of interest" description="Disordered" evidence="11">
    <location>
        <begin position="1007"/>
        <end position="1053"/>
    </location>
</feature>
<feature type="compositionally biased region" description="Low complexity" evidence="11">
    <location>
        <begin position="975"/>
        <end position="986"/>
    </location>
</feature>
<reference evidence="15" key="1">
    <citation type="submission" date="2020-11" db="EMBL/GenBank/DDBJ databases">
        <authorList>
            <person name="Huang H.-J."/>
            <person name="Li J.-M."/>
        </authorList>
    </citation>
    <scope>NUCLEOTIDE SEQUENCE</scope>
    <source>
        <strain evidence="15">FY-Q</strain>
    </source>
</reference>
<evidence type="ECO:0000256" key="2">
    <source>
        <dbReference type="ARBA" id="ARBA00010328"/>
    </source>
</evidence>
<comment type="catalytic activity">
    <reaction evidence="10">
        <text>ATP + H2O = ADP + phosphate + H(+)</text>
        <dbReference type="Rhea" id="RHEA:13065"/>
        <dbReference type="ChEBI" id="CHEBI:15377"/>
        <dbReference type="ChEBI" id="CHEBI:15378"/>
        <dbReference type="ChEBI" id="CHEBI:30616"/>
        <dbReference type="ChEBI" id="CHEBI:43474"/>
        <dbReference type="ChEBI" id="CHEBI:456216"/>
        <dbReference type="EC" id="3.6.4.13"/>
    </reaction>
</comment>
<evidence type="ECO:0000256" key="1">
    <source>
        <dbReference type="ARBA" id="ARBA00004291"/>
    </source>
</evidence>
<evidence type="ECO:0000259" key="12">
    <source>
        <dbReference type="PROSITE" id="PS50507"/>
    </source>
</evidence>
<dbReference type="GO" id="GO:0003968">
    <property type="term" value="F:RNA-directed RNA polymerase activity"/>
    <property type="evidence" value="ECO:0007669"/>
    <property type="project" value="UniProtKB-EC"/>
</dbReference>
<keyword evidence="7" id="KW-0378">Hydrolase</keyword>